<comment type="caution">
    <text evidence="2">The sequence shown here is derived from an EMBL/GenBank/DDBJ whole genome shotgun (WGS) entry which is preliminary data.</text>
</comment>
<dbReference type="SUPFAM" id="SSF51338">
    <property type="entry name" value="Composite domain of metallo-dependent hydrolases"/>
    <property type="match status" value="1"/>
</dbReference>
<dbReference type="InterPro" id="IPR011059">
    <property type="entry name" value="Metal-dep_hydrolase_composite"/>
</dbReference>
<keyword evidence="3" id="KW-1185">Reference proteome</keyword>
<proteinExistence type="predicted"/>
<dbReference type="Gene3D" id="2.30.40.10">
    <property type="entry name" value="Urease, subunit C, domain 1"/>
    <property type="match status" value="1"/>
</dbReference>
<dbReference type="SUPFAM" id="SSF51556">
    <property type="entry name" value="Metallo-dependent hydrolases"/>
    <property type="match status" value="1"/>
</dbReference>
<dbReference type="EMBL" id="VCNI01000001">
    <property type="protein sequence ID" value="TMU56109.1"/>
    <property type="molecule type" value="Genomic_DNA"/>
</dbReference>
<name>A0ABY2WNK5_9FLAO</name>
<dbReference type="Proteomes" id="UP000751614">
    <property type="component" value="Unassembled WGS sequence"/>
</dbReference>
<dbReference type="Gene3D" id="3.20.20.140">
    <property type="entry name" value="Metal-dependent hydrolases"/>
    <property type="match status" value="2"/>
</dbReference>
<dbReference type="RefSeq" id="WP_138832214.1">
    <property type="nucleotide sequence ID" value="NZ_VCNI01000001.1"/>
</dbReference>
<organism evidence="2 3">
    <name type="scientific">Flagellimonas algicola</name>
    <dbReference type="NCBI Taxonomy" id="2583815"/>
    <lineage>
        <taxon>Bacteria</taxon>
        <taxon>Pseudomonadati</taxon>
        <taxon>Bacteroidota</taxon>
        <taxon>Flavobacteriia</taxon>
        <taxon>Flavobacteriales</taxon>
        <taxon>Flavobacteriaceae</taxon>
        <taxon>Flagellimonas</taxon>
    </lineage>
</organism>
<evidence type="ECO:0000313" key="3">
    <source>
        <dbReference type="Proteomes" id="UP000751614"/>
    </source>
</evidence>
<dbReference type="Gene3D" id="3.30.1490.130">
    <property type="entry name" value="D-aminoacylase. Domain 3"/>
    <property type="match status" value="1"/>
</dbReference>
<dbReference type="PROSITE" id="PS51257">
    <property type="entry name" value="PROKAR_LIPOPROTEIN"/>
    <property type="match status" value="1"/>
</dbReference>
<dbReference type="Pfam" id="PF07969">
    <property type="entry name" value="Amidohydro_3"/>
    <property type="match status" value="1"/>
</dbReference>
<evidence type="ECO:0000313" key="2">
    <source>
        <dbReference type="EMBL" id="TMU56109.1"/>
    </source>
</evidence>
<protein>
    <submittedName>
        <fullName evidence="2">Amidohydrolase family protein</fullName>
    </submittedName>
</protein>
<dbReference type="InterPro" id="IPR023100">
    <property type="entry name" value="D-aminoacylase_insert_dom_sf"/>
</dbReference>
<dbReference type="InterPro" id="IPR032466">
    <property type="entry name" value="Metal_Hydrolase"/>
</dbReference>
<evidence type="ECO:0000259" key="1">
    <source>
        <dbReference type="Pfam" id="PF07969"/>
    </source>
</evidence>
<dbReference type="PANTHER" id="PTHR11647">
    <property type="entry name" value="HYDRANTOINASE/DIHYDROPYRIMIDINASE FAMILY MEMBER"/>
    <property type="match status" value="1"/>
</dbReference>
<sequence>MARFLTKALVLCFWVVISCSQPQKQVDLLIVGGQVFNGVDEEPAEVAIGIQGDKIIWIGDEIANIVAQKTIDAKGLIVSPGFIDPHTHADRDLIKPETAHNLSFLKQGVTTVVVGNDGDSFYPLSQYKQLYESQGIGTNVVPLVGHHEVIESVIGNSNTRPTANQVKQMCALVQQEMDAGAFGMSTGLYYAPGSYTQTSEVVALAEVVAKNGGIYDTHLRDEGSSTIGLLNAVEEAIEIGRKAQLPVHISHIKCLGVDVWKQSDSIIALVKNAQKEGIEVTANQYPYDASATSLNAAVSPRWAESGGKDSLLYRARDPKIKKRVFEETKKNITKRGGPDKLLIVKCDDERFLGKTLLDISNTLSIPAEEAVYEVLESGYVRVASFNMNAYDINNFMKQEWVVTGSDGNTGHPRKYGSFPRKYHMYVKEKGVLDLPAFINASSARTAEIFRIPLRGKLKEGFYADIILFDPETFKDKADYRNAFEYAEGLEYSIINGKLAVEKGEYTNGLFGKVLRKDDSN</sequence>
<reference evidence="2 3" key="1">
    <citation type="submission" date="2019-05" db="EMBL/GenBank/DDBJ databases">
        <title>Flagellimonas sp. AsT0115, sp. nov., isolated from a marine red algae, Asparagopsis taxiformis.</title>
        <authorList>
            <person name="Kim J."/>
            <person name="Jeong S.E."/>
            <person name="Jeon C.O."/>
        </authorList>
    </citation>
    <scope>NUCLEOTIDE SEQUENCE [LARGE SCALE GENOMIC DNA]</scope>
    <source>
        <strain evidence="2 3">AsT0115</strain>
    </source>
</reference>
<gene>
    <name evidence="2" type="ORF">FGG15_00800</name>
</gene>
<dbReference type="InterPro" id="IPR050378">
    <property type="entry name" value="Metallo-dep_Hydrolases_sf"/>
</dbReference>
<dbReference type="PANTHER" id="PTHR11647:SF1">
    <property type="entry name" value="COLLAPSIN RESPONSE MEDIATOR PROTEIN"/>
    <property type="match status" value="1"/>
</dbReference>
<feature type="domain" description="Amidohydrolase 3" evidence="1">
    <location>
        <begin position="69"/>
        <end position="498"/>
    </location>
</feature>
<accession>A0ABY2WNK5</accession>
<dbReference type="InterPro" id="IPR013108">
    <property type="entry name" value="Amidohydro_3"/>
</dbReference>